<dbReference type="AlphaFoldDB" id="A0A1Y2A8L0"/>
<comment type="caution">
    <text evidence="1">The sequence shown here is derived from an EMBL/GenBank/DDBJ whole genome shotgun (WGS) entry which is preliminary data.</text>
</comment>
<name>A0A1Y2A8L0_9PLEO</name>
<dbReference type="InterPro" id="IPR029063">
    <property type="entry name" value="SAM-dependent_MTases_sf"/>
</dbReference>
<dbReference type="InterPro" id="IPR052356">
    <property type="entry name" value="Thiol_S-MT"/>
</dbReference>
<dbReference type="PANTHER" id="PTHR45036:SF1">
    <property type="entry name" value="METHYLTRANSFERASE LIKE 7A"/>
    <property type="match status" value="1"/>
</dbReference>
<dbReference type="Proteomes" id="UP000193144">
    <property type="component" value="Unassembled WGS sequence"/>
</dbReference>
<dbReference type="CDD" id="cd02440">
    <property type="entry name" value="AdoMet_MTases"/>
    <property type="match status" value="1"/>
</dbReference>
<proteinExistence type="predicted"/>
<organism evidence="1 2">
    <name type="scientific">Clohesyomyces aquaticus</name>
    <dbReference type="NCBI Taxonomy" id="1231657"/>
    <lineage>
        <taxon>Eukaryota</taxon>
        <taxon>Fungi</taxon>
        <taxon>Dikarya</taxon>
        <taxon>Ascomycota</taxon>
        <taxon>Pezizomycotina</taxon>
        <taxon>Dothideomycetes</taxon>
        <taxon>Pleosporomycetidae</taxon>
        <taxon>Pleosporales</taxon>
        <taxon>Lindgomycetaceae</taxon>
        <taxon>Clohesyomyces</taxon>
    </lineage>
</organism>
<dbReference type="Pfam" id="PF13489">
    <property type="entry name" value="Methyltransf_23"/>
    <property type="match status" value="1"/>
</dbReference>
<dbReference type="STRING" id="1231657.A0A1Y2A8L0"/>
<gene>
    <name evidence="1" type="ORF">BCR34DRAFT_621323</name>
</gene>
<evidence type="ECO:0000313" key="1">
    <source>
        <dbReference type="EMBL" id="ORY18841.1"/>
    </source>
</evidence>
<reference evidence="1 2" key="1">
    <citation type="submission" date="2016-07" db="EMBL/GenBank/DDBJ databases">
        <title>Pervasive Adenine N6-methylation of Active Genes in Fungi.</title>
        <authorList>
            <consortium name="DOE Joint Genome Institute"/>
            <person name="Mondo S.J."/>
            <person name="Dannebaum R.O."/>
            <person name="Kuo R.C."/>
            <person name="Labutti K."/>
            <person name="Haridas S."/>
            <person name="Kuo A."/>
            <person name="Salamov A."/>
            <person name="Ahrendt S.R."/>
            <person name="Lipzen A."/>
            <person name="Sullivan W."/>
            <person name="Andreopoulos W.B."/>
            <person name="Clum A."/>
            <person name="Lindquist E."/>
            <person name="Daum C."/>
            <person name="Ramamoorthy G.K."/>
            <person name="Gryganskyi A."/>
            <person name="Culley D."/>
            <person name="Magnuson J.K."/>
            <person name="James T.Y."/>
            <person name="O'Malley M.A."/>
            <person name="Stajich J.E."/>
            <person name="Spatafora J.W."/>
            <person name="Visel A."/>
            <person name="Grigoriev I.V."/>
        </authorList>
    </citation>
    <scope>NUCLEOTIDE SEQUENCE [LARGE SCALE GENOMIC DNA]</scope>
    <source>
        <strain evidence="1 2">CBS 115471</strain>
    </source>
</reference>
<protein>
    <recommendedName>
        <fullName evidence="3">S-adenosyl-L-methionine-dependent methyltransferase</fullName>
    </recommendedName>
</protein>
<dbReference type="EMBL" id="MCFA01000005">
    <property type="protein sequence ID" value="ORY18841.1"/>
    <property type="molecule type" value="Genomic_DNA"/>
</dbReference>
<dbReference type="SUPFAM" id="SSF53335">
    <property type="entry name" value="S-adenosyl-L-methionine-dependent methyltransferases"/>
    <property type="match status" value="1"/>
</dbReference>
<dbReference type="PANTHER" id="PTHR45036">
    <property type="entry name" value="METHYLTRANSFERASE LIKE 7B"/>
    <property type="match status" value="1"/>
</dbReference>
<keyword evidence="2" id="KW-1185">Reference proteome</keyword>
<evidence type="ECO:0008006" key="3">
    <source>
        <dbReference type="Google" id="ProtNLM"/>
    </source>
</evidence>
<dbReference type="Gene3D" id="3.40.50.150">
    <property type="entry name" value="Vaccinia Virus protein VP39"/>
    <property type="match status" value="1"/>
</dbReference>
<dbReference type="OrthoDB" id="540004at2759"/>
<sequence length="277" mass="30187">MPWVDYVPTVLRPGILLTKAIYHFTMAIFETIFTERSPSSLFNLTLLRHKSFARLWIANGEAMTIQMPGPLDALLSTSRGVILDIGPGSGEILPRFNSAQISAMYGAEPAIDLHPGLLRNAEKNGLGGKYHALVCGGEPESLIPALHKSGILSSGSGGGEGVFDEICCIRVLCGVPRPRETIRGLYGLLKPGGRMVVCEHVVNPWRTPEGSVVGRLAQVVYTLLGWPFFMGGCELQRHTPEFLTEAAGKDGWASESFEYVEPTNAFPFYVGELRKRG</sequence>
<evidence type="ECO:0000313" key="2">
    <source>
        <dbReference type="Proteomes" id="UP000193144"/>
    </source>
</evidence>
<accession>A0A1Y2A8L0</accession>